<name>A0A1K1YEV1_STRAR</name>
<feature type="region of interest" description="Disordered" evidence="1">
    <location>
        <begin position="70"/>
        <end position="103"/>
    </location>
</feature>
<accession>A0A1K1YEV1</accession>
<dbReference type="Proteomes" id="UP000181909">
    <property type="component" value="Unassembled WGS sequence"/>
</dbReference>
<gene>
    <name evidence="2" type="ORF">SAMN02787144_1004241</name>
</gene>
<dbReference type="AlphaFoldDB" id="A0A1K1YEV1"/>
<reference evidence="2 3" key="1">
    <citation type="submission" date="2016-11" db="EMBL/GenBank/DDBJ databases">
        <authorList>
            <person name="Jaros S."/>
            <person name="Januszkiewicz K."/>
            <person name="Wedrychowicz H."/>
        </authorList>
    </citation>
    <scope>NUCLEOTIDE SEQUENCE [LARGE SCALE GENOMIC DNA]</scope>
    <source>
        <strain evidence="2 3">OK807</strain>
    </source>
</reference>
<dbReference type="SUPFAM" id="SSF53474">
    <property type="entry name" value="alpha/beta-Hydrolases"/>
    <property type="match status" value="1"/>
</dbReference>
<proteinExistence type="predicted"/>
<dbReference type="RefSeq" id="WP_072484802.1">
    <property type="nucleotide sequence ID" value="NZ_CP108276.1"/>
</dbReference>
<evidence type="ECO:0008006" key="4">
    <source>
        <dbReference type="Google" id="ProtNLM"/>
    </source>
</evidence>
<dbReference type="Gene3D" id="3.40.50.1820">
    <property type="entry name" value="alpha/beta hydrolase"/>
    <property type="match status" value="1"/>
</dbReference>
<evidence type="ECO:0000256" key="1">
    <source>
        <dbReference type="SAM" id="MobiDB-lite"/>
    </source>
</evidence>
<evidence type="ECO:0000313" key="3">
    <source>
        <dbReference type="Proteomes" id="UP000181909"/>
    </source>
</evidence>
<dbReference type="STRING" id="1893.SAMN02787144_1004241"/>
<dbReference type="InterPro" id="IPR029058">
    <property type="entry name" value="AB_hydrolase_fold"/>
</dbReference>
<evidence type="ECO:0000313" key="2">
    <source>
        <dbReference type="EMBL" id="SFX60035.1"/>
    </source>
</evidence>
<sequence>MGSSLGGMTAHGIPYERVRRWSRPLLTDRAIRRDLARFLRSTQKDTCLRAAERLRHFDPPALVAWARRTGGCRPRPADASPNCCRGGDTSRSPGPGRWSPMDNPEALARELRRFIGESG</sequence>
<dbReference type="EMBL" id="FPJO01000004">
    <property type="protein sequence ID" value="SFX60035.1"/>
    <property type="molecule type" value="Genomic_DNA"/>
</dbReference>
<organism evidence="2 3">
    <name type="scientific">Streptomyces atratus</name>
    <dbReference type="NCBI Taxonomy" id="1893"/>
    <lineage>
        <taxon>Bacteria</taxon>
        <taxon>Bacillati</taxon>
        <taxon>Actinomycetota</taxon>
        <taxon>Actinomycetes</taxon>
        <taxon>Kitasatosporales</taxon>
        <taxon>Streptomycetaceae</taxon>
        <taxon>Streptomyces</taxon>
    </lineage>
</organism>
<protein>
    <recommendedName>
        <fullName evidence="4">Alpha/beta hydrolase</fullName>
    </recommendedName>
</protein>